<dbReference type="EMBL" id="AP019779">
    <property type="protein sequence ID" value="BBL61732.1"/>
    <property type="molecule type" value="Genomic_DNA"/>
</dbReference>
<gene>
    <name evidence="1" type="ORF">MarbSA_07720</name>
</gene>
<protein>
    <submittedName>
        <fullName evidence="1">Uncharacterized protein</fullName>
    </submittedName>
</protein>
<accession>A0ACA8R3D3</accession>
<proteinExistence type="predicted"/>
<name>A0ACA8R3D3_METAZ</name>
<keyword evidence="2" id="KW-1185">Reference proteome</keyword>
<organism evidence="1 2">
    <name type="scientific">Methanobrevibacter arboriphilus</name>
    <dbReference type="NCBI Taxonomy" id="39441"/>
    <lineage>
        <taxon>Archaea</taxon>
        <taxon>Methanobacteriati</taxon>
        <taxon>Methanobacteriota</taxon>
        <taxon>Methanomada group</taxon>
        <taxon>Methanobacteria</taxon>
        <taxon>Methanobacteriales</taxon>
        <taxon>Methanobacteriaceae</taxon>
        <taxon>Methanobrevibacter</taxon>
    </lineage>
</organism>
<evidence type="ECO:0000313" key="2">
    <source>
        <dbReference type="Proteomes" id="UP000825015"/>
    </source>
</evidence>
<reference evidence="1" key="1">
    <citation type="submission" date="2019-06" db="EMBL/GenBank/DDBJ databases">
        <title>Complete genome sequence of Methanobrevibacter arboriphilus strain SA.</title>
        <authorList>
            <person name="Asakawa S."/>
        </authorList>
    </citation>
    <scope>NUCLEOTIDE SEQUENCE</scope>
    <source>
        <strain evidence="1">SA</strain>
    </source>
</reference>
<dbReference type="Proteomes" id="UP000825015">
    <property type="component" value="Chromosome"/>
</dbReference>
<evidence type="ECO:0000313" key="1">
    <source>
        <dbReference type="EMBL" id="BBL61732.1"/>
    </source>
</evidence>
<sequence>MIKKEIVIPILSIVAIIGVFVAGFAIESQELASDKNSITISNIKSNFEKDPWIGYYTGNVTAMLQSNKSFESVTGFIEYYDNNGALISSNYMVQPLKIVKDQKYKINEQYYGVDSNKPTSVRIIIYDNSNFNNPPQSNESIIFEKKVNV</sequence>